<dbReference type="SMART" id="SM00413">
    <property type="entry name" value="ETS"/>
    <property type="match status" value="1"/>
</dbReference>
<feature type="domain" description="ETS" evidence="7">
    <location>
        <begin position="85"/>
        <end position="166"/>
    </location>
</feature>
<sequence>MWSFPKPGYGRCEMTELRHRLHHSAMLYSRDVDTLRRSGWARLPDGVTAAAFPGSKPSDHRTATMSQQEARAECLRLAGQTSGQIQLWQFLLELLADPAQHATCIVWEGRDGEFKLTNPDEVARKWGERKSKPNMNYDKLSRALRYYYDKNMMTKVHGKRYAYKFDFVALYQAIQTQSSSESSTYKYPGELTFLSPQVTPLMSSPAALSAPGYCPSQTPPSTGALYGPLSPRPPYT</sequence>
<dbReference type="PRINTS" id="PR00454">
    <property type="entry name" value="ETSDOMAIN"/>
</dbReference>
<dbReference type="Gene3D" id="1.10.10.10">
    <property type="entry name" value="Winged helix-like DNA-binding domain superfamily/Winged helix DNA-binding domain"/>
    <property type="match status" value="1"/>
</dbReference>
<evidence type="ECO:0000313" key="8">
    <source>
        <dbReference type="EMBL" id="KAF0296603.1"/>
    </source>
</evidence>
<dbReference type="InterPro" id="IPR036388">
    <property type="entry name" value="WH-like_DNA-bd_sf"/>
</dbReference>
<dbReference type="PANTHER" id="PTHR11849">
    <property type="entry name" value="ETS"/>
    <property type="match status" value="1"/>
</dbReference>
<keyword evidence="9" id="KW-1185">Reference proteome</keyword>
<evidence type="ECO:0000256" key="1">
    <source>
        <dbReference type="ARBA" id="ARBA00004123"/>
    </source>
</evidence>
<accession>A0A6A4VSG4</accession>
<dbReference type="PANTHER" id="PTHR11849:SF304">
    <property type="entry name" value="DNA-BINDING PROTEIN D-ETS-3"/>
    <property type="match status" value="1"/>
</dbReference>
<evidence type="ECO:0000256" key="4">
    <source>
        <dbReference type="ARBA" id="ARBA00023242"/>
    </source>
</evidence>
<evidence type="ECO:0000256" key="2">
    <source>
        <dbReference type="ARBA" id="ARBA00005562"/>
    </source>
</evidence>
<evidence type="ECO:0000256" key="3">
    <source>
        <dbReference type="ARBA" id="ARBA00023125"/>
    </source>
</evidence>
<dbReference type="PROSITE" id="PS00345">
    <property type="entry name" value="ETS_DOMAIN_1"/>
    <property type="match status" value="1"/>
</dbReference>
<keyword evidence="3 5" id="KW-0238">DNA-binding</keyword>
<dbReference type="InterPro" id="IPR000418">
    <property type="entry name" value="Ets_dom"/>
</dbReference>
<evidence type="ECO:0000256" key="5">
    <source>
        <dbReference type="RuleBase" id="RU004019"/>
    </source>
</evidence>
<protein>
    <submittedName>
        <fullName evidence="8">Friend leukemia integration 1 transcription factor</fullName>
    </submittedName>
</protein>
<comment type="subcellular location">
    <subcellularLocation>
        <location evidence="1 5">Nucleus</location>
    </subcellularLocation>
</comment>
<dbReference type="OrthoDB" id="10067219at2759"/>
<dbReference type="GO" id="GO:0000981">
    <property type="term" value="F:DNA-binding transcription factor activity, RNA polymerase II-specific"/>
    <property type="evidence" value="ECO:0007669"/>
    <property type="project" value="TreeGrafter"/>
</dbReference>
<dbReference type="InterPro" id="IPR046328">
    <property type="entry name" value="ETS_fam"/>
</dbReference>
<name>A0A6A4VSG4_AMPAM</name>
<dbReference type="GO" id="GO:0030154">
    <property type="term" value="P:cell differentiation"/>
    <property type="evidence" value="ECO:0007669"/>
    <property type="project" value="TreeGrafter"/>
</dbReference>
<evidence type="ECO:0000259" key="7">
    <source>
        <dbReference type="PROSITE" id="PS50061"/>
    </source>
</evidence>
<organism evidence="8 9">
    <name type="scientific">Amphibalanus amphitrite</name>
    <name type="common">Striped barnacle</name>
    <name type="synonym">Balanus amphitrite</name>
    <dbReference type="NCBI Taxonomy" id="1232801"/>
    <lineage>
        <taxon>Eukaryota</taxon>
        <taxon>Metazoa</taxon>
        <taxon>Ecdysozoa</taxon>
        <taxon>Arthropoda</taxon>
        <taxon>Crustacea</taxon>
        <taxon>Multicrustacea</taxon>
        <taxon>Cirripedia</taxon>
        <taxon>Thoracica</taxon>
        <taxon>Thoracicalcarea</taxon>
        <taxon>Balanomorpha</taxon>
        <taxon>Balanoidea</taxon>
        <taxon>Balanidae</taxon>
        <taxon>Amphibalaninae</taxon>
        <taxon>Amphibalanus</taxon>
    </lineage>
</organism>
<evidence type="ECO:0000313" key="9">
    <source>
        <dbReference type="Proteomes" id="UP000440578"/>
    </source>
</evidence>
<dbReference type="PROSITE" id="PS50061">
    <property type="entry name" value="ETS_DOMAIN_3"/>
    <property type="match status" value="1"/>
</dbReference>
<comment type="similarity">
    <text evidence="2 5">Belongs to the ETS family.</text>
</comment>
<dbReference type="SUPFAM" id="SSF46785">
    <property type="entry name" value="Winged helix' DNA-binding domain"/>
    <property type="match status" value="1"/>
</dbReference>
<dbReference type="GO" id="GO:0005634">
    <property type="term" value="C:nucleus"/>
    <property type="evidence" value="ECO:0007669"/>
    <property type="project" value="UniProtKB-SubCell"/>
</dbReference>
<dbReference type="Proteomes" id="UP000440578">
    <property type="component" value="Unassembled WGS sequence"/>
</dbReference>
<dbReference type="InterPro" id="IPR036390">
    <property type="entry name" value="WH_DNA-bd_sf"/>
</dbReference>
<comment type="caution">
    <text evidence="8">The sequence shown here is derived from an EMBL/GenBank/DDBJ whole genome shotgun (WGS) entry which is preliminary data.</text>
</comment>
<dbReference type="FunFam" id="1.10.10.10:FF:000343">
    <property type="entry name" value="Ets at 65A, isoform C"/>
    <property type="match status" value="1"/>
</dbReference>
<keyword evidence="4 5" id="KW-0539">Nucleus</keyword>
<reference evidence="8 9" key="1">
    <citation type="submission" date="2019-07" db="EMBL/GenBank/DDBJ databases">
        <title>Draft genome assembly of a fouling barnacle, Amphibalanus amphitrite (Darwin, 1854): The first reference genome for Thecostraca.</title>
        <authorList>
            <person name="Kim W."/>
        </authorList>
    </citation>
    <scope>NUCLEOTIDE SEQUENCE [LARGE SCALE GENOMIC DNA]</scope>
    <source>
        <strain evidence="8">SNU_AA5</strain>
        <tissue evidence="8">Soma without cirri and trophi</tissue>
    </source>
</reference>
<dbReference type="PROSITE" id="PS00346">
    <property type="entry name" value="ETS_DOMAIN_2"/>
    <property type="match status" value="1"/>
</dbReference>
<dbReference type="EMBL" id="VIIS01001548">
    <property type="protein sequence ID" value="KAF0296603.1"/>
    <property type="molecule type" value="Genomic_DNA"/>
</dbReference>
<feature type="region of interest" description="Disordered" evidence="6">
    <location>
        <begin position="209"/>
        <end position="236"/>
    </location>
</feature>
<dbReference type="GO" id="GO:0043565">
    <property type="term" value="F:sequence-specific DNA binding"/>
    <property type="evidence" value="ECO:0007669"/>
    <property type="project" value="InterPro"/>
</dbReference>
<gene>
    <name evidence="8" type="primary">FLI1</name>
    <name evidence="8" type="ORF">FJT64_005967</name>
</gene>
<evidence type="ECO:0000256" key="6">
    <source>
        <dbReference type="SAM" id="MobiDB-lite"/>
    </source>
</evidence>
<dbReference type="AlphaFoldDB" id="A0A6A4VSG4"/>
<proteinExistence type="inferred from homology"/>
<dbReference type="Pfam" id="PF00178">
    <property type="entry name" value="Ets"/>
    <property type="match status" value="1"/>
</dbReference>